<dbReference type="Proteomes" id="UP000798662">
    <property type="component" value="Chromosome 3"/>
</dbReference>
<keyword evidence="2" id="KW-1185">Reference proteome</keyword>
<sequence>MAAEKDTSPMEEDKPTSSNGNADAEKDTAGGPKKDRKPGAEAVKEEDGEEDLSEEDAALKEQLELLVERVQDTDAGVQKLALDTIRSEIRSATSSMTSVPKPLKFLRPHYGTLKEFFARMPVGDNKVYMADVVSVLAMAMAEDGERECLTFKLQGSRDNPEQWGHEYVRHLCGEIGAEHASLVDAGAGAAAESGLEDLARLVDQIVPFLVSSNAEPEAVDLLMEVDALSKLPVHANADNYERVCNYLKSCAAYVPEPDDQAVLSTALQIYRQESKWSLAMGIALRLNDAEAVQSIYSGCPAGAEKLQLAFDLARSSWVLHEDVEKDETLLEVLANRKQTDYFVHLATDLQVMEAKQPEDIYKSHLVDNRSGGVLPAAVDSARTNLAATFVNAFVNAGFRTDKLLNADEEKSWIYGRNKDHGMMSAAASLGMIMMWDVDGALPEIDRFLYHSEEYVKAGMLLAVGVVSSTVRHDVDPALALLSERVTEDSAPIRHGSISGLGIAYAGTSNEQVKDVLVPVLLDAEAAGDTAALAALSLGLVFAGTADEDLAGIMVQALSERADAVLSPGDSSDGALLTRLMPLGLGLLFLRTQEAADAVAESLKAFVGEKSVLARVAAIALEACAYAGTGNVLKIQRFLTICGRHPSADAETAAAADAEAEAAAGSAAAAAAASTTAPSGDVNGTDSESSGGSGAGLDSALNSALTGSLGSGAAAEAASSASPATGGSAPAAADAAAGAGTANGADTPSAADRKKARDEEVAASEAEQAIAVLGLALVAMGEELGTAMTIRAFGHLQQYGDLSVRRAMPLALGLLSISNPDVLLTDTLSKLTHESDPGVYHAAVLGLGLIGAGTNNSRIAGLLRSLSAYFSKDPAALFVVRLAQGLLHTGKGLITLSPYPADSKALCNRVSLGGLVTVLFACLDMKATILGKSHYLLYFLSLAMTPRMVTTVDEDLKPLPVLVRVGQAVDTVGQAGRPKRITGFQTHTTPILLACGERAELATDEYLASASVLEGVVVLTKNPEWVDVENEMKAAVSAGASSSSAPKTSAETAAAPPAESSSAA</sequence>
<proteinExistence type="predicted"/>
<reference evidence="1" key="1">
    <citation type="submission" date="2019-11" db="EMBL/GenBank/DDBJ databases">
        <title>Nori genome reveals adaptations in red seaweeds to the harsh intertidal environment.</title>
        <authorList>
            <person name="Wang D."/>
            <person name="Mao Y."/>
        </authorList>
    </citation>
    <scope>NUCLEOTIDE SEQUENCE</scope>
    <source>
        <tissue evidence="1">Gametophyte</tissue>
    </source>
</reference>
<dbReference type="EMBL" id="CM020620">
    <property type="protein sequence ID" value="KAK1868023.1"/>
    <property type="molecule type" value="Genomic_DNA"/>
</dbReference>
<evidence type="ECO:0000313" key="1">
    <source>
        <dbReference type="EMBL" id="KAK1868023.1"/>
    </source>
</evidence>
<comment type="caution">
    <text evidence="1">The sequence shown here is derived from an EMBL/GenBank/DDBJ whole genome shotgun (WGS) entry which is preliminary data.</text>
</comment>
<name>A0ACC3CDX2_PYRYE</name>
<organism evidence="1 2">
    <name type="scientific">Pyropia yezoensis</name>
    <name type="common">Susabi-nori</name>
    <name type="synonym">Porphyra yezoensis</name>
    <dbReference type="NCBI Taxonomy" id="2788"/>
    <lineage>
        <taxon>Eukaryota</taxon>
        <taxon>Rhodophyta</taxon>
        <taxon>Bangiophyceae</taxon>
        <taxon>Bangiales</taxon>
        <taxon>Bangiaceae</taxon>
        <taxon>Pyropia</taxon>
    </lineage>
</organism>
<accession>A0ACC3CDX2</accession>
<evidence type="ECO:0000313" key="2">
    <source>
        <dbReference type="Proteomes" id="UP000798662"/>
    </source>
</evidence>
<protein>
    <submittedName>
        <fullName evidence="1">Uncharacterized protein</fullName>
    </submittedName>
</protein>
<gene>
    <name evidence="1" type="ORF">I4F81_010520</name>
</gene>